<proteinExistence type="inferred from homology"/>
<reference evidence="6 7" key="1">
    <citation type="submission" date="2017-03" db="EMBL/GenBank/DDBJ databases">
        <authorList>
            <person name="Afonso C.L."/>
            <person name="Miller P.J."/>
            <person name="Scott M.A."/>
            <person name="Spackman E."/>
            <person name="Goraichik I."/>
            <person name="Dimitrov K.M."/>
            <person name="Suarez D.L."/>
            <person name="Swayne D.E."/>
        </authorList>
    </citation>
    <scope>NUCLEOTIDE SEQUENCE [LARGE SCALE GENOMIC DNA]</scope>
    <source>
        <strain evidence="6">Genome sequencing of Nitrospira japonica strain NJ11</strain>
    </source>
</reference>
<dbReference type="AlphaFoldDB" id="A0A1W1I703"/>
<gene>
    <name evidence="6" type="ORF">NSJP_2421</name>
</gene>
<dbReference type="PANTHER" id="PTHR43343">
    <property type="entry name" value="PEPTIDASE S12"/>
    <property type="match status" value="1"/>
</dbReference>
<feature type="region of interest" description="Disordered" evidence="4">
    <location>
        <begin position="366"/>
        <end position="386"/>
    </location>
</feature>
<dbReference type="SUPFAM" id="SSF50494">
    <property type="entry name" value="Trypsin-like serine proteases"/>
    <property type="match status" value="1"/>
</dbReference>
<name>A0A1W1I703_9BACT</name>
<dbReference type="GO" id="GO:0004252">
    <property type="term" value="F:serine-type endopeptidase activity"/>
    <property type="evidence" value="ECO:0007669"/>
    <property type="project" value="InterPro"/>
</dbReference>
<comment type="similarity">
    <text evidence="1">Belongs to the peptidase S1C family.</text>
</comment>
<dbReference type="SMART" id="SM00228">
    <property type="entry name" value="PDZ"/>
    <property type="match status" value="1"/>
</dbReference>
<dbReference type="PANTHER" id="PTHR43343:SF3">
    <property type="entry name" value="PROTEASE DO-LIKE 8, CHLOROPLASTIC"/>
    <property type="match status" value="1"/>
</dbReference>
<sequence length="396" mass="42549">MNRCDAMTGRAGSDMRRSALITMLSSILSIVLFVLACGPSPASALNTQEEINTVRVYKKISVATVLITSAYASTHHVNQEMGKGIGSGVLIDDQGLIVTNAHVVQGAAKLTVMLHDGTRLPAQMIGSDMVYDVALLRVAIPKGKYPHAQLGNSDKLEVGQKVIAIGHPFGLGYAMSTGIISGFGKLLETKQEVFQDRIIQTTTPINPGNSGGPLVDSDDRVIGINTAILLGAQNIGFAIPINTVKSVMADLQTYGRVIRPWLGVKGKFVTEELRTLIALPMVDGLLVQDVEEGSPAARIGLEAGELDVAIEGEPWVLGGDILVSINGQDLRTISHYTKTLQGLKADQAVELRVFRDGDYRTINLTLGERPMPPLPQQRPKTDVPPLIPQMLPYSQF</sequence>
<dbReference type="SUPFAM" id="SSF50156">
    <property type="entry name" value="PDZ domain-like"/>
    <property type="match status" value="1"/>
</dbReference>
<evidence type="ECO:0000256" key="2">
    <source>
        <dbReference type="ARBA" id="ARBA00022670"/>
    </source>
</evidence>
<dbReference type="InterPro" id="IPR001940">
    <property type="entry name" value="Peptidase_S1C"/>
</dbReference>
<dbReference type="InterPro" id="IPR036034">
    <property type="entry name" value="PDZ_sf"/>
</dbReference>
<dbReference type="Pfam" id="PF13180">
    <property type="entry name" value="PDZ_2"/>
    <property type="match status" value="1"/>
</dbReference>
<dbReference type="Pfam" id="PF13365">
    <property type="entry name" value="Trypsin_2"/>
    <property type="match status" value="1"/>
</dbReference>
<evidence type="ECO:0000256" key="4">
    <source>
        <dbReference type="SAM" id="MobiDB-lite"/>
    </source>
</evidence>
<dbReference type="Gene3D" id="2.40.10.10">
    <property type="entry name" value="Trypsin-like serine proteases"/>
    <property type="match status" value="2"/>
</dbReference>
<dbReference type="GO" id="GO:0006508">
    <property type="term" value="P:proteolysis"/>
    <property type="evidence" value="ECO:0007669"/>
    <property type="project" value="UniProtKB-KW"/>
</dbReference>
<dbReference type="Proteomes" id="UP000192042">
    <property type="component" value="Chromosome I"/>
</dbReference>
<dbReference type="STRING" id="1325564.NSJP_2421"/>
<evidence type="ECO:0000313" key="6">
    <source>
        <dbReference type="EMBL" id="SLM48593.1"/>
    </source>
</evidence>
<dbReference type="InterPro" id="IPR001478">
    <property type="entry name" value="PDZ"/>
</dbReference>
<dbReference type="PROSITE" id="PS50106">
    <property type="entry name" value="PDZ"/>
    <property type="match status" value="1"/>
</dbReference>
<keyword evidence="2" id="KW-0645">Protease</keyword>
<dbReference type="PRINTS" id="PR00834">
    <property type="entry name" value="PROTEASES2C"/>
</dbReference>
<feature type="domain" description="PDZ" evidence="5">
    <location>
        <begin position="284"/>
        <end position="357"/>
    </location>
</feature>
<dbReference type="InterPro" id="IPR051201">
    <property type="entry name" value="Chloro_Bact_Ser_Proteases"/>
</dbReference>
<dbReference type="Gene3D" id="2.30.42.10">
    <property type="match status" value="1"/>
</dbReference>
<organism evidence="6 7">
    <name type="scientific">Nitrospira japonica</name>
    <dbReference type="NCBI Taxonomy" id="1325564"/>
    <lineage>
        <taxon>Bacteria</taxon>
        <taxon>Pseudomonadati</taxon>
        <taxon>Nitrospirota</taxon>
        <taxon>Nitrospiria</taxon>
        <taxon>Nitrospirales</taxon>
        <taxon>Nitrospiraceae</taxon>
        <taxon>Nitrospira</taxon>
    </lineage>
</organism>
<protein>
    <submittedName>
        <fullName evidence="6">Putative DegP2 peptidase. Serine peptidase. MEROPS family S01B</fullName>
    </submittedName>
</protein>
<evidence type="ECO:0000313" key="7">
    <source>
        <dbReference type="Proteomes" id="UP000192042"/>
    </source>
</evidence>
<dbReference type="EMBL" id="LT828648">
    <property type="protein sequence ID" value="SLM48593.1"/>
    <property type="molecule type" value="Genomic_DNA"/>
</dbReference>
<dbReference type="InterPro" id="IPR009003">
    <property type="entry name" value="Peptidase_S1_PA"/>
</dbReference>
<evidence type="ECO:0000256" key="1">
    <source>
        <dbReference type="ARBA" id="ARBA00010541"/>
    </source>
</evidence>
<accession>A0A1W1I703</accession>
<keyword evidence="7" id="KW-1185">Reference proteome</keyword>
<evidence type="ECO:0000259" key="5">
    <source>
        <dbReference type="PROSITE" id="PS50106"/>
    </source>
</evidence>
<evidence type="ECO:0000256" key="3">
    <source>
        <dbReference type="ARBA" id="ARBA00022801"/>
    </source>
</evidence>
<dbReference type="KEGG" id="nja:NSJP_2421"/>
<keyword evidence="3" id="KW-0378">Hydrolase</keyword>
<dbReference type="InterPro" id="IPR043504">
    <property type="entry name" value="Peptidase_S1_PA_chymotrypsin"/>
</dbReference>